<sequence>MVRSCWKPVVEDDDGDGSGSGSGSRVDGLLWYKDIGNHVYGEFSMAVIQANSSLEDRTELESGPLSFNHLGPQGTFIGVYDGHGGAEASQFVSDNLFCNLKRVATEQQGLSENVIKRAFWETEESFLSLVKKQWLRQPYIASAGTCCLVGIICNEMIYIANSGDSRVVLGRLERATRETSAIQLSTEHNVNLERVRDELRSKHPYDSQIVVMRHNVWRVKGLIQVSRSIGDAYLKKAEFNREPLSPKFRLAETFFKPILSCEPSISSHKLHPDDQFLIFASDGLWEHLSNQEAVSMVSNNAPNGIARRLVKAALREAARKSEMRLTDLQKIEQGTRRHFHDDITVTVVFLNHKFIDNSSIWGPPLSIKGGGSFNH</sequence>
<reference evidence="15" key="1">
    <citation type="journal article" date="2017" name="Front. Plant Sci.">
        <title>Climate Clever Clovers: New Paradigm to Reduce the Environmental Footprint of Ruminants by Breeding Low Methanogenic Forages Utilizing Haplotype Variation.</title>
        <authorList>
            <person name="Kaur P."/>
            <person name="Appels R."/>
            <person name="Bayer P.E."/>
            <person name="Keeble-Gagnere G."/>
            <person name="Wang J."/>
            <person name="Hirakawa H."/>
            <person name="Shirasawa K."/>
            <person name="Vercoe P."/>
            <person name="Stefanova K."/>
            <person name="Durmic Z."/>
            <person name="Nichols P."/>
            <person name="Revell C."/>
            <person name="Isobe S.N."/>
            <person name="Edwards D."/>
            <person name="Erskine W."/>
        </authorList>
    </citation>
    <scope>NUCLEOTIDE SEQUENCE [LARGE SCALE GENOMIC DNA]</scope>
    <source>
        <strain evidence="15">cv. Daliak</strain>
    </source>
</reference>
<keyword evidence="15" id="KW-1185">Reference proteome</keyword>
<keyword evidence="8 12" id="KW-0904">Protein phosphatase</keyword>
<evidence type="ECO:0000256" key="5">
    <source>
        <dbReference type="ARBA" id="ARBA00022723"/>
    </source>
</evidence>
<dbReference type="GO" id="GO:0004722">
    <property type="term" value="F:protein serine/threonine phosphatase activity"/>
    <property type="evidence" value="ECO:0007669"/>
    <property type="project" value="UniProtKB-EC"/>
</dbReference>
<comment type="similarity">
    <text evidence="3 12">Belongs to the PP2C family.</text>
</comment>
<comment type="cofactor">
    <cofactor evidence="1">
        <name>Mn(2+)</name>
        <dbReference type="ChEBI" id="CHEBI:29035"/>
    </cofactor>
</comment>
<evidence type="ECO:0000256" key="1">
    <source>
        <dbReference type="ARBA" id="ARBA00001936"/>
    </source>
</evidence>
<comment type="catalytic activity">
    <reaction evidence="10">
        <text>O-phospho-L-seryl-[protein] + H2O = L-seryl-[protein] + phosphate</text>
        <dbReference type="Rhea" id="RHEA:20629"/>
        <dbReference type="Rhea" id="RHEA-COMP:9863"/>
        <dbReference type="Rhea" id="RHEA-COMP:11604"/>
        <dbReference type="ChEBI" id="CHEBI:15377"/>
        <dbReference type="ChEBI" id="CHEBI:29999"/>
        <dbReference type="ChEBI" id="CHEBI:43474"/>
        <dbReference type="ChEBI" id="CHEBI:83421"/>
        <dbReference type="EC" id="3.1.3.16"/>
    </reaction>
</comment>
<keyword evidence="6 12" id="KW-0378">Hydrolase</keyword>
<dbReference type="InterPro" id="IPR000222">
    <property type="entry name" value="PP2C_BS"/>
</dbReference>
<comment type="cofactor">
    <cofactor evidence="2">
        <name>Mg(2+)</name>
        <dbReference type="ChEBI" id="CHEBI:18420"/>
    </cofactor>
</comment>
<evidence type="ECO:0000256" key="9">
    <source>
        <dbReference type="ARBA" id="ARBA00023211"/>
    </source>
</evidence>
<dbReference type="GO" id="GO:0016020">
    <property type="term" value="C:membrane"/>
    <property type="evidence" value="ECO:0007669"/>
    <property type="project" value="UniProtKB-ARBA"/>
</dbReference>
<evidence type="ECO:0000256" key="2">
    <source>
        <dbReference type="ARBA" id="ARBA00001946"/>
    </source>
</evidence>
<evidence type="ECO:0000256" key="10">
    <source>
        <dbReference type="ARBA" id="ARBA00047761"/>
    </source>
</evidence>
<organism evidence="14 15">
    <name type="scientific">Trifolium subterraneum</name>
    <name type="common">Subterranean clover</name>
    <dbReference type="NCBI Taxonomy" id="3900"/>
    <lineage>
        <taxon>Eukaryota</taxon>
        <taxon>Viridiplantae</taxon>
        <taxon>Streptophyta</taxon>
        <taxon>Embryophyta</taxon>
        <taxon>Tracheophyta</taxon>
        <taxon>Spermatophyta</taxon>
        <taxon>Magnoliopsida</taxon>
        <taxon>eudicotyledons</taxon>
        <taxon>Gunneridae</taxon>
        <taxon>Pentapetalae</taxon>
        <taxon>rosids</taxon>
        <taxon>fabids</taxon>
        <taxon>Fabales</taxon>
        <taxon>Fabaceae</taxon>
        <taxon>Papilionoideae</taxon>
        <taxon>50 kb inversion clade</taxon>
        <taxon>NPAAA clade</taxon>
        <taxon>Hologalegina</taxon>
        <taxon>IRL clade</taxon>
        <taxon>Trifolieae</taxon>
        <taxon>Trifolium</taxon>
    </lineage>
</organism>
<evidence type="ECO:0000256" key="3">
    <source>
        <dbReference type="ARBA" id="ARBA00006702"/>
    </source>
</evidence>
<dbReference type="Proteomes" id="UP000242715">
    <property type="component" value="Unassembled WGS sequence"/>
</dbReference>
<name>A0A2Z6N2V9_TRISU</name>
<dbReference type="Pfam" id="PF00481">
    <property type="entry name" value="PP2C"/>
    <property type="match status" value="1"/>
</dbReference>
<feature type="domain" description="PPM-type phosphatase" evidence="13">
    <location>
        <begin position="39"/>
        <end position="350"/>
    </location>
</feature>
<evidence type="ECO:0000256" key="8">
    <source>
        <dbReference type="ARBA" id="ARBA00022912"/>
    </source>
</evidence>
<dbReference type="Gene3D" id="3.60.40.10">
    <property type="entry name" value="PPM-type phosphatase domain"/>
    <property type="match status" value="1"/>
</dbReference>
<dbReference type="FunFam" id="3.60.40.10:FF:000008">
    <property type="entry name" value="Phosphatase 2C family protein"/>
    <property type="match status" value="1"/>
</dbReference>
<dbReference type="GO" id="GO:0046872">
    <property type="term" value="F:metal ion binding"/>
    <property type="evidence" value="ECO:0007669"/>
    <property type="project" value="UniProtKB-KW"/>
</dbReference>
<evidence type="ECO:0000313" key="14">
    <source>
        <dbReference type="EMBL" id="GAU38031.1"/>
    </source>
</evidence>
<evidence type="ECO:0000256" key="11">
    <source>
        <dbReference type="ARBA" id="ARBA00048336"/>
    </source>
</evidence>
<dbReference type="InterPro" id="IPR001932">
    <property type="entry name" value="PPM-type_phosphatase-like_dom"/>
</dbReference>
<dbReference type="InterPro" id="IPR036457">
    <property type="entry name" value="PPM-type-like_dom_sf"/>
</dbReference>
<accession>A0A2Z6N2V9</accession>
<dbReference type="InterPro" id="IPR015655">
    <property type="entry name" value="PP2C"/>
</dbReference>
<evidence type="ECO:0000313" key="15">
    <source>
        <dbReference type="Proteomes" id="UP000242715"/>
    </source>
</evidence>
<evidence type="ECO:0000256" key="6">
    <source>
        <dbReference type="ARBA" id="ARBA00022801"/>
    </source>
</evidence>
<protein>
    <recommendedName>
        <fullName evidence="4">protein-serine/threonine phosphatase</fullName>
        <ecNumber evidence="4">3.1.3.16</ecNumber>
    </recommendedName>
</protein>
<keyword evidence="7" id="KW-0460">Magnesium</keyword>
<dbReference type="OrthoDB" id="420076at2759"/>
<gene>
    <name evidence="14" type="ORF">TSUD_395910</name>
</gene>
<keyword evidence="9" id="KW-0464">Manganese</keyword>
<dbReference type="EC" id="3.1.3.16" evidence="4"/>
<dbReference type="CDD" id="cd00143">
    <property type="entry name" value="PP2Cc"/>
    <property type="match status" value="1"/>
</dbReference>
<dbReference type="PROSITE" id="PS01032">
    <property type="entry name" value="PPM_1"/>
    <property type="match status" value="1"/>
</dbReference>
<dbReference type="PANTHER" id="PTHR47992">
    <property type="entry name" value="PROTEIN PHOSPHATASE"/>
    <property type="match status" value="1"/>
</dbReference>
<evidence type="ECO:0000256" key="4">
    <source>
        <dbReference type="ARBA" id="ARBA00013081"/>
    </source>
</evidence>
<dbReference type="PROSITE" id="PS51746">
    <property type="entry name" value="PPM_2"/>
    <property type="match status" value="1"/>
</dbReference>
<keyword evidence="5" id="KW-0479">Metal-binding</keyword>
<comment type="catalytic activity">
    <reaction evidence="11">
        <text>O-phospho-L-threonyl-[protein] + H2O = L-threonyl-[protein] + phosphate</text>
        <dbReference type="Rhea" id="RHEA:47004"/>
        <dbReference type="Rhea" id="RHEA-COMP:11060"/>
        <dbReference type="Rhea" id="RHEA-COMP:11605"/>
        <dbReference type="ChEBI" id="CHEBI:15377"/>
        <dbReference type="ChEBI" id="CHEBI:30013"/>
        <dbReference type="ChEBI" id="CHEBI:43474"/>
        <dbReference type="ChEBI" id="CHEBI:61977"/>
        <dbReference type="EC" id="3.1.3.16"/>
    </reaction>
</comment>
<evidence type="ECO:0000259" key="13">
    <source>
        <dbReference type="PROSITE" id="PS51746"/>
    </source>
</evidence>
<proteinExistence type="inferred from homology"/>
<evidence type="ECO:0000256" key="7">
    <source>
        <dbReference type="ARBA" id="ARBA00022842"/>
    </source>
</evidence>
<dbReference type="SUPFAM" id="SSF81606">
    <property type="entry name" value="PP2C-like"/>
    <property type="match status" value="1"/>
</dbReference>
<evidence type="ECO:0000256" key="12">
    <source>
        <dbReference type="RuleBase" id="RU003465"/>
    </source>
</evidence>
<dbReference type="SMART" id="SM00332">
    <property type="entry name" value="PP2Cc"/>
    <property type="match status" value="1"/>
</dbReference>
<dbReference type="AlphaFoldDB" id="A0A2Z6N2V9"/>
<dbReference type="EMBL" id="DF973698">
    <property type="protein sequence ID" value="GAU38031.1"/>
    <property type="molecule type" value="Genomic_DNA"/>
</dbReference>